<keyword evidence="3" id="KW-1185">Reference proteome</keyword>
<dbReference type="PANTHER" id="PTHR21180:SF32">
    <property type="entry name" value="ENDONUCLEASE_EXONUCLEASE_PHOSPHATASE FAMILY DOMAIN-CONTAINING PROTEIN 1"/>
    <property type="match status" value="1"/>
</dbReference>
<dbReference type="SUPFAM" id="SSF47781">
    <property type="entry name" value="RuvA domain 2-like"/>
    <property type="match status" value="3"/>
</dbReference>
<evidence type="ECO:0000313" key="2">
    <source>
        <dbReference type="EMBL" id="UYQ93310.1"/>
    </source>
</evidence>
<sequence>MLKKFIRDYLDFSARERAGVLLLSFVILILYAVPYITPHFREVPAIDKAGFEQEMAALMAAPPVREAVFTPVAATRLSPTLFDPNTLLLEGWQRMGVKERTAKSILKFVSKGGRFRQAEDLQKIYTLDKATYEQLLPYVRIAEKRDTVFRQPFVARIGPQPIDVNVADSAAWEQLPGVGPGFARRIVRFRERLGGFYFMEQVRETYGLPDSVFNKIQPFLRIGSISLRKIDINHIDEKSLAQHPYIDTKLAAQLIRYRSVHGPFGAVEDLKKLPLVDDIIYRKIENYITIN</sequence>
<dbReference type="PANTHER" id="PTHR21180">
    <property type="entry name" value="ENDONUCLEASE/EXONUCLEASE/PHOSPHATASE FAMILY DOMAIN-CONTAINING PROTEIN 1"/>
    <property type="match status" value="1"/>
</dbReference>
<accession>A0ABY6J1B7</accession>
<dbReference type="Gene3D" id="1.10.150.310">
    <property type="entry name" value="Tex RuvX-like domain-like"/>
    <property type="match status" value="1"/>
</dbReference>
<feature type="transmembrane region" description="Helical" evidence="1">
    <location>
        <begin position="20"/>
        <end position="37"/>
    </location>
</feature>
<protein>
    <submittedName>
        <fullName evidence="2">Helix-hairpin-helix domain-containing protein</fullName>
    </submittedName>
</protein>
<dbReference type="InterPro" id="IPR010994">
    <property type="entry name" value="RuvA_2-like"/>
</dbReference>
<dbReference type="EMBL" id="CP107006">
    <property type="protein sequence ID" value="UYQ93310.1"/>
    <property type="molecule type" value="Genomic_DNA"/>
</dbReference>
<keyword evidence="1" id="KW-0472">Membrane</keyword>
<dbReference type="Proteomes" id="UP001162741">
    <property type="component" value="Chromosome"/>
</dbReference>
<dbReference type="Pfam" id="PF12836">
    <property type="entry name" value="HHH_3"/>
    <property type="match status" value="3"/>
</dbReference>
<gene>
    <name evidence="2" type="ORF">MKQ68_24815</name>
</gene>
<dbReference type="Gene3D" id="1.10.150.280">
    <property type="entry name" value="AF1531-like domain"/>
    <property type="match status" value="1"/>
</dbReference>
<reference evidence="2" key="1">
    <citation type="submission" date="2022-10" db="EMBL/GenBank/DDBJ databases">
        <title>Chitinophaga sp. nov., isolated from soil.</title>
        <authorList>
            <person name="Jeon C.O."/>
        </authorList>
    </citation>
    <scope>NUCLEOTIDE SEQUENCE</scope>
    <source>
        <strain evidence="2">R8</strain>
    </source>
</reference>
<evidence type="ECO:0000256" key="1">
    <source>
        <dbReference type="SAM" id="Phobius"/>
    </source>
</evidence>
<proteinExistence type="predicted"/>
<evidence type="ECO:0000313" key="3">
    <source>
        <dbReference type="Proteomes" id="UP001162741"/>
    </source>
</evidence>
<organism evidence="2 3">
    <name type="scientific">Chitinophaga horti</name>
    <dbReference type="NCBI Taxonomy" id="2920382"/>
    <lineage>
        <taxon>Bacteria</taxon>
        <taxon>Pseudomonadati</taxon>
        <taxon>Bacteroidota</taxon>
        <taxon>Chitinophagia</taxon>
        <taxon>Chitinophagales</taxon>
        <taxon>Chitinophagaceae</taxon>
        <taxon>Chitinophaga</taxon>
    </lineage>
</organism>
<dbReference type="RefSeq" id="WP_244845392.1">
    <property type="nucleotide sequence ID" value="NZ_CP107006.1"/>
</dbReference>
<name>A0ABY6J1B7_9BACT</name>
<dbReference type="InterPro" id="IPR051675">
    <property type="entry name" value="Endo/Exo/Phosphatase_dom_1"/>
</dbReference>
<dbReference type="Gene3D" id="1.10.150.320">
    <property type="entry name" value="Photosystem II 12 kDa extrinsic protein"/>
    <property type="match status" value="1"/>
</dbReference>
<keyword evidence="1" id="KW-1133">Transmembrane helix</keyword>
<keyword evidence="1" id="KW-0812">Transmembrane</keyword>